<dbReference type="Proteomes" id="UP001153069">
    <property type="component" value="Unassembled WGS sequence"/>
</dbReference>
<evidence type="ECO:0000259" key="4">
    <source>
        <dbReference type="Pfam" id="PF01079"/>
    </source>
</evidence>
<dbReference type="SUPFAM" id="SSF55486">
    <property type="entry name" value="Metalloproteases ('zincins'), catalytic domain"/>
    <property type="match status" value="1"/>
</dbReference>
<dbReference type="CDD" id="cd00081">
    <property type="entry name" value="Hint"/>
    <property type="match status" value="1"/>
</dbReference>
<protein>
    <submittedName>
        <fullName evidence="5">Peptidyl-Asp metalloendopeptidase</fullName>
    </submittedName>
</protein>
<feature type="compositionally biased region" description="Acidic residues" evidence="1">
    <location>
        <begin position="227"/>
        <end position="242"/>
    </location>
</feature>
<keyword evidence="6" id="KW-1185">Reference proteome</keyword>
<dbReference type="SUPFAM" id="SSF51294">
    <property type="entry name" value="Hedgehog/intein (Hint) domain"/>
    <property type="match status" value="1"/>
</dbReference>
<evidence type="ECO:0000313" key="5">
    <source>
        <dbReference type="EMBL" id="CAB9502807.1"/>
    </source>
</evidence>
<feature type="signal peptide" evidence="3">
    <location>
        <begin position="1"/>
        <end position="28"/>
    </location>
</feature>
<dbReference type="PANTHER" id="PTHR11889">
    <property type="entry name" value="HEDGEHOG"/>
    <property type="match status" value="1"/>
</dbReference>
<dbReference type="Gene3D" id="3.40.390.10">
    <property type="entry name" value="Collagenase (Catalytic Domain)"/>
    <property type="match status" value="1"/>
</dbReference>
<dbReference type="GO" id="GO:0016540">
    <property type="term" value="P:protein autoprocessing"/>
    <property type="evidence" value="ECO:0007669"/>
    <property type="project" value="InterPro"/>
</dbReference>
<dbReference type="InterPro" id="IPR001767">
    <property type="entry name" value="Hedgehog_Hint"/>
</dbReference>
<evidence type="ECO:0000256" key="3">
    <source>
        <dbReference type="SAM" id="SignalP"/>
    </source>
</evidence>
<dbReference type="Pfam" id="PF01079">
    <property type="entry name" value="Hint"/>
    <property type="match status" value="1"/>
</dbReference>
<feature type="chain" id="PRO_5040449763" evidence="3">
    <location>
        <begin position="29"/>
        <end position="875"/>
    </location>
</feature>
<dbReference type="GO" id="GO:0008237">
    <property type="term" value="F:metallopeptidase activity"/>
    <property type="evidence" value="ECO:0007669"/>
    <property type="project" value="InterPro"/>
</dbReference>
<dbReference type="OrthoDB" id="5212at2759"/>
<feature type="region of interest" description="Disordered" evidence="1">
    <location>
        <begin position="212"/>
        <end position="243"/>
    </location>
</feature>
<comment type="caution">
    <text evidence="5">The sequence shown here is derived from an EMBL/GenBank/DDBJ whole genome shotgun (WGS) entry which is preliminary data.</text>
</comment>
<dbReference type="InterPro" id="IPR050387">
    <property type="entry name" value="Hedgehog_Signaling"/>
</dbReference>
<dbReference type="InterPro" id="IPR036844">
    <property type="entry name" value="Hint_dom_sf"/>
</dbReference>
<dbReference type="Pfam" id="PF13688">
    <property type="entry name" value="Reprolysin_5"/>
    <property type="match status" value="1"/>
</dbReference>
<feature type="compositionally biased region" description="Polar residues" evidence="1">
    <location>
        <begin position="858"/>
        <end position="868"/>
    </location>
</feature>
<reference evidence="5" key="1">
    <citation type="submission" date="2020-06" db="EMBL/GenBank/DDBJ databases">
        <authorList>
            <consortium name="Plant Systems Biology data submission"/>
        </authorList>
    </citation>
    <scope>NUCLEOTIDE SEQUENCE</scope>
    <source>
        <strain evidence="5">D6</strain>
    </source>
</reference>
<dbReference type="Gene3D" id="2.170.16.10">
    <property type="entry name" value="Hedgehog/Intein (Hint) domain"/>
    <property type="match status" value="1"/>
</dbReference>
<evidence type="ECO:0000313" key="6">
    <source>
        <dbReference type="Proteomes" id="UP001153069"/>
    </source>
</evidence>
<dbReference type="EMBL" id="CAICTM010000146">
    <property type="protein sequence ID" value="CAB9502807.1"/>
    <property type="molecule type" value="Genomic_DNA"/>
</dbReference>
<feature type="transmembrane region" description="Helical" evidence="2">
    <location>
        <begin position="798"/>
        <end position="824"/>
    </location>
</feature>
<dbReference type="PANTHER" id="PTHR11889:SF31">
    <property type="entry name" value="PROTEIN HEDGEHOG"/>
    <property type="match status" value="1"/>
</dbReference>
<organism evidence="5 6">
    <name type="scientific">Seminavis robusta</name>
    <dbReference type="NCBI Taxonomy" id="568900"/>
    <lineage>
        <taxon>Eukaryota</taxon>
        <taxon>Sar</taxon>
        <taxon>Stramenopiles</taxon>
        <taxon>Ochrophyta</taxon>
        <taxon>Bacillariophyta</taxon>
        <taxon>Bacillariophyceae</taxon>
        <taxon>Bacillariophycidae</taxon>
        <taxon>Naviculales</taxon>
        <taxon>Naviculaceae</taxon>
        <taxon>Seminavis</taxon>
    </lineage>
</organism>
<gene>
    <name evidence="5" type="ORF">SEMRO_147_G067760.1</name>
</gene>
<feature type="region of interest" description="Disordered" evidence="1">
    <location>
        <begin position="853"/>
        <end position="875"/>
    </location>
</feature>
<dbReference type="AlphaFoldDB" id="A0A9N8DHF6"/>
<keyword evidence="3" id="KW-0732">Signal</keyword>
<dbReference type="InterPro" id="IPR024079">
    <property type="entry name" value="MetalloPept_cat_dom_sf"/>
</dbReference>
<proteinExistence type="predicted"/>
<feature type="compositionally biased region" description="Low complexity" evidence="1">
    <location>
        <begin position="215"/>
        <end position="226"/>
    </location>
</feature>
<keyword evidence="2" id="KW-0812">Transmembrane</keyword>
<sequence length="875" mass="97718">MAARPQKTMGLVFPMMLVMLLCLPMIQAQDMIALGGYDENVASFGNTESTQYISFDAANLGSGRDFYDRPSLQLQLSRDGPIKTFTKVLGNSARNVHFVGETEGGDTIQLLRVKSSASGREQLVGSLVELDTKRIYQFHQKAHPSENQRKVQDQEESIVTVQAAITPSRDFPESSDPLTFDSAFVAQVEQYHEQADQAYLLSVREKQMAIETQEGGSNNTGSNGTGTEDDGGDDIDAQDDGNDNSNIDIVTLMIVWTKRAECEYSELVEDCEVTQETEDNMRAIIAAAVAETNTIYIMSNIDIRHELVHAYRHPTYDERVDTVDDPLGVGMFGSSLVNLIDPWNGHLDDVQQVRREYEADMVSLVVNTNSYCGAASIGTILVPHPTAPFMYSVLYWQCLTGVYVLGHELGHNYGCFHDRGTDGSCDWTSVWPAHGWRDPKGQFRTVMAYNCRQGQCDENPHNDCPVVPRFSESGTTFQGEPLGDWRNNCARQIRLVAPRISKFYGDNKRWVCGENATACEAYQDVSRFVNGFFCFAPHMTVQLEGQEQPTEMKDLRVGDRVLSAGSNGVPSYQTIYSINHYDPKTPTEFLQLHVLQDEMNSATMLELSAFHMVYLKGKDNPVPARQIQAGDYVHVFFEYTNMTAELTIQSSWPPSAAHSYARVESVKKVIRKGFFNALTESGTIVVNGVATSTYASILSAPDDHHSSVSKARFITIDDGEFIRVGNWNLLSQQTLLHWMLAPYRYVSLWRLSIQDPPKGFQPDDAKSTQEGEYLSPYSYCGICIFVWWQHQSDLIQTLVFFSFLVVFGAIQLLLPIATCTVVLVSIGSFHALADAVGVQTWIEVEKKLGMVKRRANSHKNSTPKSSKPQELLGTI</sequence>
<evidence type="ECO:0000256" key="2">
    <source>
        <dbReference type="SAM" id="Phobius"/>
    </source>
</evidence>
<feature type="domain" description="Hedgehog protein Hint" evidence="4">
    <location>
        <begin position="523"/>
        <end position="700"/>
    </location>
</feature>
<keyword evidence="2" id="KW-1133">Transmembrane helix</keyword>
<name>A0A9N8DHF6_9STRA</name>
<accession>A0A9N8DHF6</accession>
<keyword evidence="2" id="KW-0472">Membrane</keyword>
<evidence type="ECO:0000256" key="1">
    <source>
        <dbReference type="SAM" id="MobiDB-lite"/>
    </source>
</evidence>